<feature type="transmembrane region" description="Helical" evidence="23">
    <location>
        <begin position="58"/>
        <end position="77"/>
    </location>
</feature>
<dbReference type="EMBL" id="CAJVCH010225618">
    <property type="protein sequence ID" value="CAG7732140.1"/>
    <property type="molecule type" value="Genomic_DNA"/>
</dbReference>
<dbReference type="GO" id="GO:0004602">
    <property type="term" value="F:glutathione peroxidase activity"/>
    <property type="evidence" value="ECO:0007669"/>
    <property type="project" value="TreeGrafter"/>
</dbReference>
<evidence type="ECO:0000256" key="15">
    <source>
        <dbReference type="ARBA" id="ARBA00037916"/>
    </source>
</evidence>
<dbReference type="AlphaFoldDB" id="A0A8J2P540"/>
<keyword evidence="9" id="KW-0496">Mitochondrion</keyword>
<accession>A0A8J2P540</accession>
<dbReference type="GO" id="GO:0005783">
    <property type="term" value="C:endoplasmic reticulum"/>
    <property type="evidence" value="ECO:0007669"/>
    <property type="project" value="TreeGrafter"/>
</dbReference>
<evidence type="ECO:0000256" key="8">
    <source>
        <dbReference type="ARBA" id="ARBA00023098"/>
    </source>
</evidence>
<dbReference type="EC" id="4.4.1.20" evidence="16"/>
<evidence type="ECO:0000256" key="7">
    <source>
        <dbReference type="ARBA" id="ARBA00023002"/>
    </source>
</evidence>
<evidence type="ECO:0000256" key="23">
    <source>
        <dbReference type="SAM" id="Phobius"/>
    </source>
</evidence>
<keyword evidence="10 23" id="KW-0472">Membrane</keyword>
<evidence type="ECO:0000256" key="17">
    <source>
        <dbReference type="ARBA" id="ARBA00043664"/>
    </source>
</evidence>
<protein>
    <recommendedName>
        <fullName evidence="20">Glutathione S-transferase 3, mitochondrial</fullName>
        <ecNumber evidence="16">4.4.1.20</ecNumber>
    </recommendedName>
    <alternativeName>
        <fullName evidence="21">Glutathione peroxidase MGST3</fullName>
    </alternativeName>
    <alternativeName>
        <fullName evidence="22">LTC4 synthase MGST3</fullName>
    </alternativeName>
</protein>
<dbReference type="InterPro" id="IPR050997">
    <property type="entry name" value="MAPEG"/>
</dbReference>
<keyword evidence="13" id="KW-0449">Lipoprotein</keyword>
<evidence type="ECO:0000256" key="12">
    <source>
        <dbReference type="ARBA" id="ARBA00023239"/>
    </source>
</evidence>
<comment type="caution">
    <text evidence="24">The sequence shown here is derived from an EMBL/GenBank/DDBJ whole genome shotgun (WGS) entry which is preliminary data.</text>
</comment>
<comment type="catalytic activity">
    <reaction evidence="18">
        <text>leukotriene C4 = leukotriene A4 + glutathione</text>
        <dbReference type="Rhea" id="RHEA:17617"/>
        <dbReference type="ChEBI" id="CHEBI:57463"/>
        <dbReference type="ChEBI" id="CHEBI:57925"/>
        <dbReference type="ChEBI" id="CHEBI:57973"/>
        <dbReference type="EC" id="4.4.1.20"/>
    </reaction>
    <physiologicalReaction direction="right-to-left" evidence="18">
        <dbReference type="Rhea" id="RHEA:17619"/>
    </physiologicalReaction>
</comment>
<evidence type="ECO:0000256" key="18">
    <source>
        <dbReference type="ARBA" id="ARBA00049298"/>
    </source>
</evidence>
<evidence type="ECO:0000256" key="14">
    <source>
        <dbReference type="ARBA" id="ARBA00037884"/>
    </source>
</evidence>
<evidence type="ECO:0000256" key="10">
    <source>
        <dbReference type="ARBA" id="ARBA00023136"/>
    </source>
</evidence>
<dbReference type="PANTHER" id="PTHR10250:SF26">
    <property type="entry name" value="GLUTATHIONE S-TRANSFERASE 3, MITOCHONDRIAL"/>
    <property type="match status" value="1"/>
</dbReference>
<evidence type="ECO:0000256" key="16">
    <source>
        <dbReference type="ARBA" id="ARBA00039056"/>
    </source>
</evidence>
<dbReference type="GO" id="GO:0005635">
    <property type="term" value="C:nuclear envelope"/>
    <property type="evidence" value="ECO:0007669"/>
    <property type="project" value="TreeGrafter"/>
</dbReference>
<evidence type="ECO:0000256" key="19">
    <source>
        <dbReference type="ARBA" id="ARBA00051411"/>
    </source>
</evidence>
<comment type="catalytic activity">
    <reaction evidence="19">
        <text>15-deoxy-Delta(12,14)-prostaglandin J2 + glutathione = 15-deoxy-Delta(12,14)-prostaglandin J2-S-(R)-glutathione</text>
        <dbReference type="Rhea" id="RHEA:75963"/>
        <dbReference type="ChEBI" id="CHEBI:57925"/>
        <dbReference type="ChEBI" id="CHEBI:85236"/>
        <dbReference type="ChEBI" id="CHEBI:194498"/>
    </reaction>
    <physiologicalReaction direction="left-to-right" evidence="19">
        <dbReference type="Rhea" id="RHEA:75964"/>
    </physiologicalReaction>
</comment>
<evidence type="ECO:0000256" key="11">
    <source>
        <dbReference type="ARBA" id="ARBA00023139"/>
    </source>
</evidence>
<dbReference type="Proteomes" id="UP000708208">
    <property type="component" value="Unassembled WGS sequence"/>
</dbReference>
<gene>
    <name evidence="24" type="ORF">AFUS01_LOCUS20674</name>
</gene>
<dbReference type="GO" id="GO:0006629">
    <property type="term" value="P:lipid metabolic process"/>
    <property type="evidence" value="ECO:0007669"/>
    <property type="project" value="UniProtKB-KW"/>
</dbReference>
<organism evidence="24 25">
    <name type="scientific">Allacma fusca</name>
    <dbReference type="NCBI Taxonomy" id="39272"/>
    <lineage>
        <taxon>Eukaryota</taxon>
        <taxon>Metazoa</taxon>
        <taxon>Ecdysozoa</taxon>
        <taxon>Arthropoda</taxon>
        <taxon>Hexapoda</taxon>
        <taxon>Collembola</taxon>
        <taxon>Symphypleona</taxon>
        <taxon>Sminthuridae</taxon>
        <taxon>Allacma</taxon>
    </lineage>
</organism>
<dbReference type="GO" id="GO:0004364">
    <property type="term" value="F:glutathione transferase activity"/>
    <property type="evidence" value="ECO:0007669"/>
    <property type="project" value="TreeGrafter"/>
</dbReference>
<keyword evidence="11" id="KW-0564">Palmitate</keyword>
<dbReference type="Pfam" id="PF01124">
    <property type="entry name" value="MAPEG"/>
    <property type="match status" value="1"/>
</dbReference>
<evidence type="ECO:0000256" key="3">
    <source>
        <dbReference type="ARBA" id="ARBA00022679"/>
    </source>
</evidence>
<comment type="pathway">
    <text evidence="15">Lipid metabolism; arachidonate metabolism.</text>
</comment>
<dbReference type="FunFam" id="1.20.120.550:FF:000004">
    <property type="entry name" value="Microsomal glutathione S-transferase 3"/>
    <property type="match status" value="1"/>
</dbReference>
<evidence type="ECO:0000313" key="25">
    <source>
        <dbReference type="Proteomes" id="UP000708208"/>
    </source>
</evidence>
<keyword evidence="8" id="KW-0443">Lipid metabolism</keyword>
<keyword evidence="5" id="KW-1000">Mitochondrion outer membrane</keyword>
<comment type="catalytic activity">
    <reaction evidence="17">
        <text>(5S)-hydroperoxy-(6E,8Z,11Z,14Z)-eicosatetraenoate + 2 glutathione = (5S)-hydroxy-(6E,8Z,11Z,14Z)-eicosatetraenoate + glutathione disulfide + H2O</text>
        <dbReference type="Rhea" id="RHEA:48620"/>
        <dbReference type="ChEBI" id="CHEBI:15377"/>
        <dbReference type="ChEBI" id="CHEBI:57450"/>
        <dbReference type="ChEBI" id="CHEBI:57925"/>
        <dbReference type="ChEBI" id="CHEBI:58297"/>
        <dbReference type="ChEBI" id="CHEBI:90632"/>
    </reaction>
    <physiologicalReaction direction="left-to-right" evidence="17">
        <dbReference type="Rhea" id="RHEA:48621"/>
    </physiologicalReaction>
</comment>
<comment type="similarity">
    <text evidence="2">Belongs to the MAPEG family.</text>
</comment>
<evidence type="ECO:0000256" key="1">
    <source>
        <dbReference type="ARBA" id="ARBA00004374"/>
    </source>
</evidence>
<sequence>MPTLIARLSYIETELKPGLGNHKRRSPIPQSDFGVQIAVSLISVLSNPRLTLVLPDGYGYVILTAVASIFMVIWKAAQVLKARKEFKVEFPTMYSDKSELFNCYQRAHQNTLENYPQFLLLLLLAGIEMPWVSSLAGLIWIVGRVVYALGYQTGDPKKRIRGAFAYLALLALLFVTIKLSLRLL</sequence>
<keyword evidence="12" id="KW-0456">Lyase</keyword>
<evidence type="ECO:0000256" key="2">
    <source>
        <dbReference type="ARBA" id="ARBA00010459"/>
    </source>
</evidence>
<dbReference type="PANTHER" id="PTHR10250">
    <property type="entry name" value="MICROSOMAL GLUTATHIONE S-TRANSFERASE"/>
    <property type="match status" value="1"/>
</dbReference>
<evidence type="ECO:0000256" key="6">
    <source>
        <dbReference type="ARBA" id="ARBA00022989"/>
    </source>
</evidence>
<reference evidence="24" key="1">
    <citation type="submission" date="2021-06" db="EMBL/GenBank/DDBJ databases">
        <authorList>
            <person name="Hodson N. C."/>
            <person name="Mongue J. A."/>
            <person name="Jaron S. K."/>
        </authorList>
    </citation>
    <scope>NUCLEOTIDE SEQUENCE</scope>
</reference>
<comment type="pathway">
    <text evidence="14">Lipid metabolism; leukotriene C4 biosynthesis.</text>
</comment>
<proteinExistence type="inferred from homology"/>
<name>A0A8J2P540_9HEXA</name>
<feature type="transmembrane region" description="Helical" evidence="23">
    <location>
        <begin position="163"/>
        <end position="181"/>
    </location>
</feature>
<evidence type="ECO:0000256" key="20">
    <source>
        <dbReference type="ARBA" id="ARBA00069748"/>
    </source>
</evidence>
<feature type="transmembrane region" description="Helical" evidence="23">
    <location>
        <begin position="118"/>
        <end position="143"/>
    </location>
</feature>
<dbReference type="GO" id="GO:0005741">
    <property type="term" value="C:mitochondrial outer membrane"/>
    <property type="evidence" value="ECO:0007669"/>
    <property type="project" value="UniProtKB-SubCell"/>
</dbReference>
<evidence type="ECO:0000256" key="5">
    <source>
        <dbReference type="ARBA" id="ARBA00022787"/>
    </source>
</evidence>
<evidence type="ECO:0000256" key="22">
    <source>
        <dbReference type="ARBA" id="ARBA00076908"/>
    </source>
</evidence>
<dbReference type="OrthoDB" id="410651at2759"/>
<dbReference type="GO" id="GO:0004464">
    <property type="term" value="F:leukotriene-C4 synthase activity"/>
    <property type="evidence" value="ECO:0007669"/>
    <property type="project" value="UniProtKB-EC"/>
</dbReference>
<keyword evidence="25" id="KW-1185">Reference proteome</keyword>
<dbReference type="InterPro" id="IPR001129">
    <property type="entry name" value="Membr-assoc_MAPEG"/>
</dbReference>
<keyword evidence="3" id="KW-0808">Transferase</keyword>
<evidence type="ECO:0000256" key="4">
    <source>
        <dbReference type="ARBA" id="ARBA00022692"/>
    </source>
</evidence>
<keyword evidence="6 23" id="KW-1133">Transmembrane helix</keyword>
<keyword evidence="7" id="KW-0560">Oxidoreductase</keyword>
<evidence type="ECO:0000313" key="24">
    <source>
        <dbReference type="EMBL" id="CAG7732140.1"/>
    </source>
</evidence>
<evidence type="ECO:0000256" key="13">
    <source>
        <dbReference type="ARBA" id="ARBA00023288"/>
    </source>
</evidence>
<evidence type="ECO:0000256" key="21">
    <source>
        <dbReference type="ARBA" id="ARBA00075145"/>
    </source>
</evidence>
<evidence type="ECO:0000256" key="9">
    <source>
        <dbReference type="ARBA" id="ARBA00023128"/>
    </source>
</evidence>
<comment type="subcellular location">
    <subcellularLocation>
        <location evidence="1">Mitochondrion outer membrane</location>
        <topology evidence="1">Multi-pass membrane protein</topology>
    </subcellularLocation>
</comment>
<keyword evidence="4 23" id="KW-0812">Transmembrane</keyword>